<reference evidence="1 2" key="1">
    <citation type="submission" date="2016-06" db="EMBL/GenBank/DDBJ databases">
        <title>Respiratory ammonification of nitrate coupled to the oxidation of elemental sulfur in deep-sea autotrophic thermophilic bacteria.</title>
        <authorList>
            <person name="Slobodkina G.B."/>
            <person name="Mardanov A.V."/>
            <person name="Ravin N.V."/>
            <person name="Frolova A.A."/>
            <person name="Viryasiv M.B."/>
            <person name="Chernyh N.A."/>
            <person name="Bonch-Osmolovskaya E.A."/>
            <person name="Slobodkin A.I."/>
        </authorList>
    </citation>
    <scope>NUCLEOTIDE SEQUENCE [LARGE SCALE GENOMIC DNA]</scope>
    <source>
        <strain evidence="1 2">S69</strain>
    </source>
</reference>
<keyword evidence="2" id="KW-1185">Reference proteome</keyword>
<evidence type="ECO:0000313" key="2">
    <source>
        <dbReference type="Proteomes" id="UP000093080"/>
    </source>
</evidence>
<dbReference type="EMBL" id="MAGO01000013">
    <property type="protein sequence ID" value="OCC14338.1"/>
    <property type="molecule type" value="Genomic_DNA"/>
</dbReference>
<evidence type="ECO:0000313" key="1">
    <source>
        <dbReference type="EMBL" id="OCC14338.1"/>
    </source>
</evidence>
<accession>A0A1B9F320</accession>
<sequence>METLTTCYCLILSYLQTNKKELLKTISKKIKNIIEESNERYKSKRFVGLK</sequence>
<dbReference type="Proteomes" id="UP000093080">
    <property type="component" value="Unassembled WGS sequence"/>
</dbReference>
<organism evidence="1 2">
    <name type="scientific">Dissulfuribacter thermophilus</name>
    <dbReference type="NCBI Taxonomy" id="1156395"/>
    <lineage>
        <taxon>Bacteria</taxon>
        <taxon>Pseudomonadati</taxon>
        <taxon>Thermodesulfobacteriota</taxon>
        <taxon>Dissulfuribacteria</taxon>
        <taxon>Dissulfuribacterales</taxon>
        <taxon>Dissulfuribacteraceae</taxon>
        <taxon>Dissulfuribacter</taxon>
    </lineage>
</organism>
<proteinExistence type="predicted"/>
<name>A0A1B9F320_9BACT</name>
<dbReference type="AlphaFoldDB" id="A0A1B9F320"/>
<comment type="caution">
    <text evidence="1">The sequence shown here is derived from an EMBL/GenBank/DDBJ whole genome shotgun (WGS) entry which is preliminary data.</text>
</comment>
<gene>
    <name evidence="1" type="ORF">DBT_2211</name>
</gene>
<protein>
    <submittedName>
        <fullName evidence="1">Uncharacterized protein</fullName>
    </submittedName>
</protein>